<evidence type="ECO:0000259" key="1">
    <source>
        <dbReference type="Pfam" id="PF13201"/>
    </source>
</evidence>
<dbReference type="OrthoDB" id="1466621at2"/>
<dbReference type="PROSITE" id="PS51257">
    <property type="entry name" value="PROKAR_LIPOPROTEIN"/>
    <property type="match status" value="1"/>
</dbReference>
<protein>
    <submittedName>
        <fullName evidence="2">Putative carbohydrate metabolism domain-containing protein</fullName>
    </submittedName>
</protein>
<dbReference type="Pfam" id="PF13201">
    <property type="entry name" value="PCMD"/>
    <property type="match status" value="1"/>
</dbReference>
<name>A0A238YMD8_9FLAO</name>
<dbReference type="Gene3D" id="2.60.40.2340">
    <property type="match status" value="1"/>
</dbReference>
<feature type="domain" description="Putative carbohydrate metabolism" evidence="1">
    <location>
        <begin position="129"/>
        <end position="356"/>
    </location>
</feature>
<reference evidence="2 3" key="1">
    <citation type="submission" date="2017-06" db="EMBL/GenBank/DDBJ databases">
        <authorList>
            <person name="Kim H.J."/>
            <person name="Triplett B.A."/>
        </authorList>
    </citation>
    <scope>NUCLEOTIDE SEQUENCE [LARGE SCALE GENOMIC DNA]</scope>
    <source>
        <strain evidence="2 3">DSM 29150</strain>
    </source>
</reference>
<accession>A0A238YMD8</accession>
<sequence length="359" mass="39032">MKKISVILLLVFTTLFSCVKEDYFGKSIYGNIKQIVVSNQSGNAKISTDSLLVTVEIPAGVDLTSISIQNLEVSSFAIADKEVGATLDLNEDAIIHVTSEDGTVYNWIIRAFVASANPQLDNANLNLWYKTASDYFEPGESASNTIWGTGNPGTQILNKLATIPKDLGNGNLAAHMITLDNGKLAGTFGAPISAGSIFTGVFNPDKIDPSNPQAAIEFGSPFTGRPEKIRLKYAYSPGEENKDKKGNILSYSDACDIYALLEVRLGGKIERLATAWFRSEDLQEDLTSLEFEFTYGELDNSFPEYMKPIDYNFVSADSATFILPTHITFVASSSFDGANFAGAVDSDLVIDAIELIYEE</sequence>
<dbReference type="RefSeq" id="WP_089382598.1">
    <property type="nucleotide sequence ID" value="NZ_FZNT01000010.1"/>
</dbReference>
<dbReference type="EMBL" id="FZNT01000010">
    <property type="protein sequence ID" value="SNR72426.1"/>
    <property type="molecule type" value="Genomic_DNA"/>
</dbReference>
<dbReference type="InterPro" id="IPR038653">
    <property type="entry name" value="Put_CMD_sf"/>
</dbReference>
<gene>
    <name evidence="2" type="ORF">SAMN06265371_11027</name>
</gene>
<dbReference type="Proteomes" id="UP000198384">
    <property type="component" value="Unassembled WGS sequence"/>
</dbReference>
<dbReference type="AlphaFoldDB" id="A0A238YMD8"/>
<keyword evidence="3" id="KW-1185">Reference proteome</keyword>
<dbReference type="Gene3D" id="2.60.120.890">
    <property type="entry name" value="BT2081, beta-jelly-roll domain"/>
    <property type="match status" value="1"/>
</dbReference>
<organism evidence="2 3">
    <name type="scientific">Lutibacter agarilyticus</name>
    <dbReference type="NCBI Taxonomy" id="1109740"/>
    <lineage>
        <taxon>Bacteria</taxon>
        <taxon>Pseudomonadati</taxon>
        <taxon>Bacteroidota</taxon>
        <taxon>Flavobacteriia</taxon>
        <taxon>Flavobacteriales</taxon>
        <taxon>Flavobacteriaceae</taxon>
        <taxon>Lutibacter</taxon>
    </lineage>
</organism>
<evidence type="ECO:0000313" key="3">
    <source>
        <dbReference type="Proteomes" id="UP000198384"/>
    </source>
</evidence>
<evidence type="ECO:0000313" key="2">
    <source>
        <dbReference type="EMBL" id="SNR72426.1"/>
    </source>
</evidence>
<proteinExistence type="predicted"/>
<dbReference type="InterPro" id="IPR025112">
    <property type="entry name" value="PCMD"/>
</dbReference>